<dbReference type="Pfam" id="PF16421">
    <property type="entry name" value="E2F_CC-MB"/>
    <property type="match status" value="1"/>
</dbReference>
<feature type="compositionally biased region" description="Low complexity" evidence="5">
    <location>
        <begin position="142"/>
        <end position="158"/>
    </location>
</feature>
<keyword evidence="8" id="KW-1185">Reference proteome</keyword>
<dbReference type="Proteomes" id="UP000440578">
    <property type="component" value="Unassembled WGS sequence"/>
</dbReference>
<dbReference type="PANTHER" id="PTHR12081">
    <property type="entry name" value="TRANSCRIPTION FACTOR E2F"/>
    <property type="match status" value="1"/>
</dbReference>
<keyword evidence="3" id="KW-0238">DNA-binding</keyword>
<reference evidence="7 8" key="1">
    <citation type="submission" date="2019-07" db="EMBL/GenBank/DDBJ databases">
        <title>Draft genome assembly of a fouling barnacle, Amphibalanus amphitrite (Darwin, 1854): The first reference genome for Thecostraca.</title>
        <authorList>
            <person name="Kim W."/>
        </authorList>
    </citation>
    <scope>NUCLEOTIDE SEQUENCE [LARGE SCALE GENOMIC DNA]</scope>
    <source>
        <strain evidence="7">SNU_AA5</strain>
        <tissue evidence="7">Soma without cirri and trophi</tissue>
    </source>
</reference>
<dbReference type="SMART" id="SM01372">
    <property type="entry name" value="E2F_TDP"/>
    <property type="match status" value="1"/>
</dbReference>
<accession>A0A6A4VFB2</accession>
<dbReference type="PANTHER" id="PTHR12081:SF18">
    <property type="entry name" value="TRANSCRIPTION FACTOR E2F2-RELATED"/>
    <property type="match status" value="1"/>
</dbReference>
<feature type="domain" description="E2F/DP family winged-helix DNA-binding" evidence="6">
    <location>
        <begin position="13"/>
        <end position="65"/>
    </location>
</feature>
<comment type="similarity">
    <text evidence="1">Belongs to the E2F/DP family.</text>
</comment>
<dbReference type="EMBL" id="VIIS01001828">
    <property type="protein sequence ID" value="KAF0292243.1"/>
    <property type="molecule type" value="Genomic_DNA"/>
</dbReference>
<feature type="compositionally biased region" description="Pro residues" evidence="5">
    <location>
        <begin position="159"/>
        <end position="170"/>
    </location>
</feature>
<dbReference type="GO" id="GO:0000978">
    <property type="term" value="F:RNA polymerase II cis-regulatory region sequence-specific DNA binding"/>
    <property type="evidence" value="ECO:0007669"/>
    <property type="project" value="InterPro"/>
</dbReference>
<evidence type="ECO:0000256" key="3">
    <source>
        <dbReference type="ARBA" id="ARBA00023125"/>
    </source>
</evidence>
<dbReference type="AlphaFoldDB" id="A0A6A4VFB2"/>
<keyword evidence="2" id="KW-0805">Transcription regulation</keyword>
<evidence type="ECO:0000313" key="8">
    <source>
        <dbReference type="Proteomes" id="UP000440578"/>
    </source>
</evidence>
<organism evidence="7 8">
    <name type="scientific">Amphibalanus amphitrite</name>
    <name type="common">Striped barnacle</name>
    <name type="synonym">Balanus amphitrite</name>
    <dbReference type="NCBI Taxonomy" id="1232801"/>
    <lineage>
        <taxon>Eukaryota</taxon>
        <taxon>Metazoa</taxon>
        <taxon>Ecdysozoa</taxon>
        <taxon>Arthropoda</taxon>
        <taxon>Crustacea</taxon>
        <taxon>Multicrustacea</taxon>
        <taxon>Cirripedia</taxon>
        <taxon>Thoracica</taxon>
        <taxon>Thoracicalcarea</taxon>
        <taxon>Balanomorpha</taxon>
        <taxon>Balanoidea</taxon>
        <taxon>Balanidae</taxon>
        <taxon>Amphibalaninae</taxon>
        <taxon>Amphibalanus</taxon>
    </lineage>
</organism>
<evidence type="ECO:0000256" key="4">
    <source>
        <dbReference type="ARBA" id="ARBA00023163"/>
    </source>
</evidence>
<keyword evidence="4" id="KW-0804">Transcription</keyword>
<name>A0A6A4VFB2_AMPAM</name>
<evidence type="ECO:0000256" key="2">
    <source>
        <dbReference type="ARBA" id="ARBA00023015"/>
    </source>
</evidence>
<evidence type="ECO:0000313" key="7">
    <source>
        <dbReference type="EMBL" id="KAF0292243.1"/>
    </source>
</evidence>
<dbReference type="InterPro" id="IPR032198">
    <property type="entry name" value="E2F_CC-MB"/>
</dbReference>
<dbReference type="Gene3D" id="6.10.250.540">
    <property type="match status" value="1"/>
</dbReference>
<feature type="compositionally biased region" description="Low complexity" evidence="5">
    <location>
        <begin position="171"/>
        <end position="191"/>
    </location>
</feature>
<dbReference type="InterPro" id="IPR037241">
    <property type="entry name" value="E2F-DP_heterodim"/>
</dbReference>
<proteinExistence type="inferred from homology"/>
<dbReference type="InterPro" id="IPR003316">
    <property type="entry name" value="E2F_WHTH_DNA-bd_dom"/>
</dbReference>
<evidence type="ECO:0000259" key="6">
    <source>
        <dbReference type="SMART" id="SM01372"/>
    </source>
</evidence>
<dbReference type="GO" id="GO:0046983">
    <property type="term" value="F:protein dimerization activity"/>
    <property type="evidence" value="ECO:0007669"/>
    <property type="project" value="InterPro"/>
</dbReference>
<dbReference type="GO" id="GO:0090575">
    <property type="term" value="C:RNA polymerase II transcription regulator complex"/>
    <property type="evidence" value="ECO:0007669"/>
    <property type="project" value="TreeGrafter"/>
</dbReference>
<dbReference type="CDD" id="cd14660">
    <property type="entry name" value="E2F_DD"/>
    <property type="match status" value="1"/>
</dbReference>
<evidence type="ECO:0000256" key="1">
    <source>
        <dbReference type="ARBA" id="ARBA00010940"/>
    </source>
</evidence>
<protein>
    <submittedName>
        <fullName evidence="7">Transcription factor E2F5</fullName>
    </submittedName>
</protein>
<gene>
    <name evidence="7" type="primary">E2f5</name>
    <name evidence="7" type="ORF">FJT64_009756</name>
</gene>
<comment type="caution">
    <text evidence="7">The sequence shown here is derived from an EMBL/GenBank/DDBJ whole genome shotgun (WGS) entry which is preliminary data.</text>
</comment>
<dbReference type="OrthoDB" id="1743261at2759"/>
<feature type="region of interest" description="Disordered" evidence="5">
    <location>
        <begin position="119"/>
        <end position="198"/>
    </location>
</feature>
<dbReference type="InterPro" id="IPR015633">
    <property type="entry name" value="E2F"/>
</dbReference>
<dbReference type="GO" id="GO:0000981">
    <property type="term" value="F:DNA-binding transcription factor activity, RNA polymerase II-specific"/>
    <property type="evidence" value="ECO:0007669"/>
    <property type="project" value="TreeGrafter"/>
</dbReference>
<sequence>MSVDSSALLASARHEKSLSLLTTRFVSLLQESSDGVLDLKHFVLMSIKNITEDPSNYSHAYTWHEDLCGCFEGDTLLAVQAPSGTQLEVPPPVKDSETDNNRYTIHMRSSAGPINVLYVNREPDGASPTSVQVPPPPPPPAAAGQQVPESAPARTAPEPGAPPAATPSPQPAAAAAAAVSSPPTPAATAPPQRHEPGAADCLLPAVSCGLSHPDVSTPVPEPDPGEFRPAFHLTPPATDKDFWFNLEPHEGVLDLFDEINWPQGL</sequence>
<dbReference type="SUPFAM" id="SSF144074">
    <property type="entry name" value="E2F-DP heterodimerization region"/>
    <property type="match status" value="1"/>
</dbReference>
<evidence type="ECO:0000256" key="5">
    <source>
        <dbReference type="SAM" id="MobiDB-lite"/>
    </source>
</evidence>